<organism evidence="4 5">
    <name type="scientific">Mycena venus</name>
    <dbReference type="NCBI Taxonomy" id="2733690"/>
    <lineage>
        <taxon>Eukaryota</taxon>
        <taxon>Fungi</taxon>
        <taxon>Dikarya</taxon>
        <taxon>Basidiomycota</taxon>
        <taxon>Agaricomycotina</taxon>
        <taxon>Agaricomycetes</taxon>
        <taxon>Agaricomycetidae</taxon>
        <taxon>Agaricales</taxon>
        <taxon>Marasmiineae</taxon>
        <taxon>Mycenaceae</taxon>
        <taxon>Mycena</taxon>
    </lineage>
</organism>
<evidence type="ECO:0000256" key="1">
    <source>
        <dbReference type="SAM" id="MobiDB-lite"/>
    </source>
</evidence>
<feature type="signal peptide" evidence="3">
    <location>
        <begin position="1"/>
        <end position="26"/>
    </location>
</feature>
<feature type="compositionally biased region" description="Basic and acidic residues" evidence="1">
    <location>
        <begin position="448"/>
        <end position="460"/>
    </location>
</feature>
<feature type="region of interest" description="Disordered" evidence="1">
    <location>
        <begin position="165"/>
        <end position="202"/>
    </location>
</feature>
<feature type="transmembrane region" description="Helical" evidence="2">
    <location>
        <begin position="209"/>
        <end position="233"/>
    </location>
</feature>
<feature type="compositionally biased region" description="Low complexity" evidence="1">
    <location>
        <begin position="306"/>
        <end position="320"/>
    </location>
</feature>
<reference evidence="4" key="1">
    <citation type="submission" date="2020-05" db="EMBL/GenBank/DDBJ databases">
        <title>Mycena genomes resolve the evolution of fungal bioluminescence.</title>
        <authorList>
            <person name="Tsai I.J."/>
        </authorList>
    </citation>
    <scope>NUCLEOTIDE SEQUENCE</scope>
    <source>
        <strain evidence="4">CCC161011</strain>
    </source>
</reference>
<sequence length="566" mass="61121">MRSPRVLHVLFPVLAAVLVYTPFARAQANRTVDDFSPLITYTPASNVTHLDTTGFDVTKLYNGTIGIMNATQTVNMTMKFTGTAVWLFLAKPETTDTFSDSYTIFLDDVEVDDVGDVDLATDAEYGNLAFSNDTLHLGPHVVTLATSGVVYFDYLIFTSNDPTPETTIPPVQPPSSSASATSTIKPKNTGHPAATPSQSGTAQKSKSHVAVIAGAAAAVLLLLGAGIGVFLFLRRRRGGGAPSKQYVPGGGHPGPYGAQGQPVYGTDPAAHTSEAALLRVPTMTPSTSQHSHMSPSVPMPPPPMPMQHDSQNAYQYQTQPQYPPQPQYQPQSQSPYASPAPTQSYYTPPVPATESYHPHSQSQQQHNPADPFAYIQPQDAAMQRMMAEQRAVEAEYAAPTAWVVDEKPASQSYPSHPQQYQSHLQTQPQLQQRRPQDALAYPQPQDSDLQRVIEKHRATEAEYASSRPTPAQTWPDEKRSNPQGQMNLDVPNPPQTPSPSPSSATHTNWSAVSDTYPPTPSSPGSSSAHGHGEAALSTIAAQMAALRAQVARLEGERREELPPAYD</sequence>
<feature type="chain" id="PRO_5034509445" evidence="3">
    <location>
        <begin position="27"/>
        <end position="566"/>
    </location>
</feature>
<keyword evidence="3" id="KW-0732">Signal</keyword>
<comment type="caution">
    <text evidence="4">The sequence shown here is derived from an EMBL/GenBank/DDBJ whole genome shotgun (WGS) entry which is preliminary data.</text>
</comment>
<evidence type="ECO:0000313" key="5">
    <source>
        <dbReference type="Proteomes" id="UP000620124"/>
    </source>
</evidence>
<proteinExistence type="predicted"/>
<feature type="compositionally biased region" description="Low complexity" evidence="1">
    <location>
        <begin position="410"/>
        <end position="433"/>
    </location>
</feature>
<feature type="region of interest" description="Disordered" evidence="1">
    <location>
        <begin position="243"/>
        <end position="268"/>
    </location>
</feature>
<feature type="compositionally biased region" description="Low complexity" evidence="1">
    <location>
        <begin position="328"/>
        <end position="346"/>
    </location>
</feature>
<dbReference type="Proteomes" id="UP000620124">
    <property type="component" value="Unassembled WGS sequence"/>
</dbReference>
<dbReference type="EMBL" id="JACAZI010000008">
    <property type="protein sequence ID" value="KAF7354210.1"/>
    <property type="molecule type" value="Genomic_DNA"/>
</dbReference>
<accession>A0A8H6Y4U7</accession>
<feature type="region of interest" description="Disordered" evidence="1">
    <location>
        <begin position="283"/>
        <end position="371"/>
    </location>
</feature>
<feature type="compositionally biased region" description="Pro residues" evidence="1">
    <location>
        <begin position="491"/>
        <end position="500"/>
    </location>
</feature>
<feature type="compositionally biased region" description="Low complexity" evidence="1">
    <location>
        <begin position="174"/>
        <end position="183"/>
    </location>
</feature>
<keyword evidence="2" id="KW-0812">Transmembrane</keyword>
<keyword evidence="2" id="KW-1133">Transmembrane helix</keyword>
<evidence type="ECO:0000313" key="4">
    <source>
        <dbReference type="EMBL" id="KAF7354210.1"/>
    </source>
</evidence>
<dbReference type="Gene3D" id="2.60.120.260">
    <property type="entry name" value="Galactose-binding domain-like"/>
    <property type="match status" value="1"/>
</dbReference>
<gene>
    <name evidence="4" type="ORF">MVEN_01108700</name>
</gene>
<dbReference type="OrthoDB" id="3047968at2759"/>
<evidence type="ECO:0000256" key="2">
    <source>
        <dbReference type="SAM" id="Phobius"/>
    </source>
</evidence>
<feature type="compositionally biased region" description="Polar residues" evidence="1">
    <location>
        <begin position="504"/>
        <end position="513"/>
    </location>
</feature>
<keyword evidence="2" id="KW-0472">Membrane</keyword>
<protein>
    <submittedName>
        <fullName evidence="4">Uncharacterized protein</fullName>
    </submittedName>
</protein>
<feature type="region of interest" description="Disordered" evidence="1">
    <location>
        <begin position="408"/>
        <end position="536"/>
    </location>
</feature>
<name>A0A8H6Y4U7_9AGAR</name>
<dbReference type="AlphaFoldDB" id="A0A8H6Y4U7"/>
<keyword evidence="5" id="KW-1185">Reference proteome</keyword>
<evidence type="ECO:0000256" key="3">
    <source>
        <dbReference type="SAM" id="SignalP"/>
    </source>
</evidence>